<accession>A0A8J8SY82</accession>
<comment type="subcellular location">
    <subcellularLocation>
        <location evidence="1">Membrane</location>
        <topology evidence="1">Single-pass membrane protein</topology>
    </subcellularLocation>
</comment>
<keyword evidence="4" id="KW-0378">Hydrolase</keyword>
<dbReference type="PANTHER" id="PTHR46041:SF2">
    <property type="entry name" value="MITOCHONDRIAL INNER MEMBRANE PROTEASE SUBUNIT 2"/>
    <property type="match status" value="1"/>
</dbReference>
<dbReference type="Gene3D" id="2.10.109.10">
    <property type="entry name" value="Umud Fragment, subunit A"/>
    <property type="match status" value="1"/>
</dbReference>
<keyword evidence="3" id="KW-0812">Transmembrane</keyword>
<evidence type="ECO:0000256" key="5">
    <source>
        <dbReference type="ARBA" id="ARBA00022989"/>
    </source>
</evidence>
<dbReference type="CDD" id="cd06462">
    <property type="entry name" value="Peptidase_S24_S26"/>
    <property type="match status" value="1"/>
</dbReference>
<evidence type="ECO:0008006" key="9">
    <source>
        <dbReference type="Google" id="ProtNLM"/>
    </source>
</evidence>
<dbReference type="SUPFAM" id="SSF51306">
    <property type="entry name" value="LexA/Signal peptidase"/>
    <property type="match status" value="1"/>
</dbReference>
<evidence type="ECO:0000256" key="6">
    <source>
        <dbReference type="ARBA" id="ARBA00023136"/>
    </source>
</evidence>
<name>A0A8J8SY82_HALGN</name>
<dbReference type="GO" id="GO:0006465">
    <property type="term" value="P:signal peptide processing"/>
    <property type="evidence" value="ECO:0007669"/>
    <property type="project" value="InterPro"/>
</dbReference>
<comment type="caution">
    <text evidence="7">The sequence shown here is derived from an EMBL/GenBank/DDBJ whole genome shotgun (WGS) entry which is preliminary data.</text>
</comment>
<dbReference type="EMBL" id="RRYP01016727">
    <property type="protein sequence ID" value="TNV74673.1"/>
    <property type="molecule type" value="Genomic_DNA"/>
</dbReference>
<evidence type="ECO:0000256" key="3">
    <source>
        <dbReference type="ARBA" id="ARBA00022692"/>
    </source>
</evidence>
<proteinExistence type="predicted"/>
<dbReference type="AlphaFoldDB" id="A0A8J8SY82"/>
<dbReference type="OrthoDB" id="9996127at2759"/>
<dbReference type="PANTHER" id="PTHR46041">
    <property type="entry name" value="MITOCHONDRIAL INNER MEMBRANE PROTEASE SUBUNIT 2"/>
    <property type="match status" value="1"/>
</dbReference>
<evidence type="ECO:0000256" key="2">
    <source>
        <dbReference type="ARBA" id="ARBA00022670"/>
    </source>
</evidence>
<sequence>MGQYLSHTFFHPQTGHPNLKVLTFNTIILLGIYANQRLFSISLIKDDSMSPYLLNSTFLSDLVWYHKYSPPTEKLRNKIVAVRDPFGKGIIFRRVIAEEHQWVQRMDDGGIIKVPQGHVWIECENPDGRKIDSLSPELNGPISRKHVLGPCERIIWPIWRCTSFSDMNKFSVLFGDKKPRHSQMYTSQQMYDKYGLQ</sequence>
<dbReference type="GO" id="GO:0004175">
    <property type="term" value="F:endopeptidase activity"/>
    <property type="evidence" value="ECO:0007669"/>
    <property type="project" value="TreeGrafter"/>
</dbReference>
<keyword evidence="6" id="KW-0472">Membrane</keyword>
<evidence type="ECO:0000313" key="7">
    <source>
        <dbReference type="EMBL" id="TNV74673.1"/>
    </source>
</evidence>
<dbReference type="InterPro" id="IPR037730">
    <property type="entry name" value="IMP2"/>
</dbReference>
<dbReference type="Proteomes" id="UP000785679">
    <property type="component" value="Unassembled WGS sequence"/>
</dbReference>
<evidence type="ECO:0000256" key="1">
    <source>
        <dbReference type="ARBA" id="ARBA00004167"/>
    </source>
</evidence>
<dbReference type="GO" id="GO:0006627">
    <property type="term" value="P:protein processing involved in protein targeting to mitochondrion"/>
    <property type="evidence" value="ECO:0007669"/>
    <property type="project" value="InterPro"/>
</dbReference>
<dbReference type="GO" id="GO:0008236">
    <property type="term" value="F:serine-type peptidase activity"/>
    <property type="evidence" value="ECO:0007669"/>
    <property type="project" value="InterPro"/>
</dbReference>
<organism evidence="7 8">
    <name type="scientific">Halteria grandinella</name>
    <dbReference type="NCBI Taxonomy" id="5974"/>
    <lineage>
        <taxon>Eukaryota</taxon>
        <taxon>Sar</taxon>
        <taxon>Alveolata</taxon>
        <taxon>Ciliophora</taxon>
        <taxon>Intramacronucleata</taxon>
        <taxon>Spirotrichea</taxon>
        <taxon>Stichotrichia</taxon>
        <taxon>Sporadotrichida</taxon>
        <taxon>Halteriidae</taxon>
        <taxon>Halteria</taxon>
    </lineage>
</organism>
<keyword evidence="8" id="KW-1185">Reference proteome</keyword>
<dbReference type="InterPro" id="IPR036286">
    <property type="entry name" value="LexA/Signal_pep-like_sf"/>
</dbReference>
<gene>
    <name evidence="7" type="ORF">FGO68_gene12116</name>
</gene>
<keyword evidence="2" id="KW-0645">Protease</keyword>
<dbReference type="GO" id="GO:0042720">
    <property type="term" value="C:mitochondrial inner membrane peptidase complex"/>
    <property type="evidence" value="ECO:0007669"/>
    <property type="project" value="InterPro"/>
</dbReference>
<protein>
    <recommendedName>
        <fullName evidence="9">Mitochondrial inner membrane protease subunit 2</fullName>
    </recommendedName>
</protein>
<evidence type="ECO:0000313" key="8">
    <source>
        <dbReference type="Proteomes" id="UP000785679"/>
    </source>
</evidence>
<keyword evidence="5" id="KW-1133">Transmembrane helix</keyword>
<evidence type="ECO:0000256" key="4">
    <source>
        <dbReference type="ARBA" id="ARBA00022801"/>
    </source>
</evidence>
<reference evidence="7" key="1">
    <citation type="submission" date="2019-06" db="EMBL/GenBank/DDBJ databases">
        <authorList>
            <person name="Zheng W."/>
        </authorList>
    </citation>
    <scope>NUCLEOTIDE SEQUENCE</scope>
    <source>
        <strain evidence="7">QDHG01</strain>
    </source>
</reference>